<feature type="non-terminal residue" evidence="1">
    <location>
        <position position="367"/>
    </location>
</feature>
<accession>A0A8J4D5J4</accession>
<evidence type="ECO:0000313" key="2">
    <source>
        <dbReference type="Proteomes" id="UP000747110"/>
    </source>
</evidence>
<reference evidence="1" key="1">
    <citation type="journal article" date="2021" name="Proc. Natl. Acad. Sci. U.S.A.">
        <title>Three genomes in the algal genus Volvox reveal the fate of a haploid sex-determining region after a transition to homothallism.</title>
        <authorList>
            <person name="Yamamoto K."/>
            <person name="Hamaji T."/>
            <person name="Kawai-Toyooka H."/>
            <person name="Matsuzaki R."/>
            <person name="Takahashi F."/>
            <person name="Nishimura Y."/>
            <person name="Kawachi M."/>
            <person name="Noguchi H."/>
            <person name="Minakuchi Y."/>
            <person name="Umen J.G."/>
            <person name="Toyoda A."/>
            <person name="Nozaki H."/>
        </authorList>
    </citation>
    <scope>NUCLEOTIDE SEQUENCE</scope>
    <source>
        <strain evidence="1">NIES-3786</strain>
    </source>
</reference>
<keyword evidence="2" id="KW-1185">Reference proteome</keyword>
<dbReference type="AlphaFoldDB" id="A0A8J4D5J4"/>
<dbReference type="Proteomes" id="UP000747110">
    <property type="component" value="Unassembled WGS sequence"/>
</dbReference>
<evidence type="ECO:0000313" key="1">
    <source>
        <dbReference type="EMBL" id="GIL92384.1"/>
    </source>
</evidence>
<proteinExistence type="predicted"/>
<name>A0A8J4D5J4_9CHLO</name>
<protein>
    <submittedName>
        <fullName evidence="1">Uncharacterized protein</fullName>
    </submittedName>
</protein>
<gene>
    <name evidence="1" type="ORF">Vretifemale_19905</name>
</gene>
<dbReference type="EMBL" id="BNCP01000076">
    <property type="protein sequence ID" value="GIL92384.1"/>
    <property type="molecule type" value="Genomic_DNA"/>
</dbReference>
<dbReference type="OrthoDB" id="550805at2759"/>
<sequence>QVAIHRTWTRTCVWRGSYRASRLRRANSPSPTGCATQIYISILKRPERRLTFISCVSHNAVGPSILTTTGTAPTAPSNEGTAASGLYGVPGLRTPDNLIELAAQIVVHCQELQVCLDLLEDGLGGDFGLLHGASRYRGLTRNGSTSEAQRAADAEAVRGAEPSGAEDAASELIRRQHEAVSWLRPLAEHCAAHHVDRGWREAAGRAAQALQAVEDLLACQLASHRRCSQQLTWDPSQPSAYGVTTSGNVEPTGSRTHGEDVKGIAAIRATGNDTIANRTEAVEKQLHSNVGEAGSHSDRLRLVSEAVSRVAALSEEDRQWQRWSLVLLRRPHAELAVPEVRRQAGPVDAVATQIREVGKRSLEVRAG</sequence>
<comment type="caution">
    <text evidence="1">The sequence shown here is derived from an EMBL/GenBank/DDBJ whole genome shotgun (WGS) entry which is preliminary data.</text>
</comment>
<organism evidence="1 2">
    <name type="scientific">Volvox reticuliferus</name>
    <dbReference type="NCBI Taxonomy" id="1737510"/>
    <lineage>
        <taxon>Eukaryota</taxon>
        <taxon>Viridiplantae</taxon>
        <taxon>Chlorophyta</taxon>
        <taxon>core chlorophytes</taxon>
        <taxon>Chlorophyceae</taxon>
        <taxon>CS clade</taxon>
        <taxon>Chlamydomonadales</taxon>
        <taxon>Volvocaceae</taxon>
        <taxon>Volvox</taxon>
    </lineage>
</organism>